<sequence length="681" mass="75422">MEPVSIVAACSSLAFAIVRNGRALATVFEKYQAAQRSIFMIQTECTVVAAALSQLESSITGPKASRLKRCPPSVLEALDLSLTGCTLTLSVLEKEIKNLTDGADEAVPKMGKPHRARYVWKEESMNELLQQLRGQSSALTLLLKALDSTSIEQILSIVQSGQPTFHRVRRGAASIRSTYPKENYAESILDMPFDDSKKIYSLEMPDLDEEWTDVSNDTSTLVNAEGPPQEQHELLPHGWEKCYSIEHNQWYYVNTATRKSQWEYPANSPSPHLQPQQSKPEQQRLMRKAVNSKQNQQALANPIPEIESLDLTPWAMNSASKFENHLDSLRKGHGVAAIAVGIVSAQGPPELFVRGYRRIDRQIPVTRSDRWPLPFTVDTMTYSVLAMIVDRGLLNWEDKIVNLLPSLSRQVHPFHRETTLAMLASHRSGFATTVYDAENGDLWRYLSRSETSAKQGRFAVAASYLIRPPDHAPGTNFSWQVANSVLVAIALETVTNQPFEHLLKTLVFDPLEMYSTGFGWPDMARNDSGTPTQPWGHSFDTKQPVEILPGQGHNVKAMYSVQGVHCSAADYATYLQFQLRSAMGLDTAGLLSKEAINRRNAPVGSGGTVYNCDGWSPCERDWAKGLTLTLDGHGHGTSNCAWIAPLIGKAYFAFSNIDGVNGSNINDEVVAAAIRYDSAKK</sequence>
<dbReference type="Proteomes" id="UP001172386">
    <property type="component" value="Unassembled WGS sequence"/>
</dbReference>
<reference evidence="1" key="1">
    <citation type="submission" date="2022-10" db="EMBL/GenBank/DDBJ databases">
        <title>Culturing micro-colonial fungi from biological soil crusts in the Mojave desert and describing Neophaeococcomyces mojavensis, and introducing the new genera and species Taxawa tesnikishii.</title>
        <authorList>
            <person name="Kurbessoian T."/>
            <person name="Stajich J.E."/>
        </authorList>
    </citation>
    <scope>NUCLEOTIDE SEQUENCE</scope>
    <source>
        <strain evidence="1">JES_112</strain>
    </source>
</reference>
<organism evidence="1 2">
    <name type="scientific">Neophaeococcomyces mojaviensis</name>
    <dbReference type="NCBI Taxonomy" id="3383035"/>
    <lineage>
        <taxon>Eukaryota</taxon>
        <taxon>Fungi</taxon>
        <taxon>Dikarya</taxon>
        <taxon>Ascomycota</taxon>
        <taxon>Pezizomycotina</taxon>
        <taxon>Eurotiomycetes</taxon>
        <taxon>Chaetothyriomycetidae</taxon>
        <taxon>Chaetothyriales</taxon>
        <taxon>Chaetothyriales incertae sedis</taxon>
        <taxon>Neophaeococcomyces</taxon>
    </lineage>
</organism>
<accession>A0ACC2ZWU5</accession>
<evidence type="ECO:0000313" key="2">
    <source>
        <dbReference type="Proteomes" id="UP001172386"/>
    </source>
</evidence>
<dbReference type="EMBL" id="JAPDRQ010000211">
    <property type="protein sequence ID" value="KAJ9652182.1"/>
    <property type="molecule type" value="Genomic_DNA"/>
</dbReference>
<comment type="caution">
    <text evidence="1">The sequence shown here is derived from an EMBL/GenBank/DDBJ whole genome shotgun (WGS) entry which is preliminary data.</text>
</comment>
<name>A0ACC2ZWU5_9EURO</name>
<protein>
    <submittedName>
        <fullName evidence="1">Uncharacterized protein</fullName>
    </submittedName>
</protein>
<proteinExistence type="predicted"/>
<evidence type="ECO:0000313" key="1">
    <source>
        <dbReference type="EMBL" id="KAJ9652182.1"/>
    </source>
</evidence>
<gene>
    <name evidence="1" type="ORF">H2198_008526</name>
</gene>
<keyword evidence="2" id="KW-1185">Reference proteome</keyword>